<dbReference type="Gene3D" id="3.30.70.80">
    <property type="entry name" value="Peptidase S8 propeptide/proteinase inhibitor I9"/>
    <property type="match status" value="1"/>
</dbReference>
<dbReference type="FunFam" id="3.40.50.200:FF:000014">
    <property type="entry name" value="Proteinase K"/>
    <property type="match status" value="1"/>
</dbReference>
<dbReference type="PRINTS" id="PR00723">
    <property type="entry name" value="SUBTILISIN"/>
</dbReference>
<comment type="similarity">
    <text evidence="1 5 6">Belongs to the peptidase S8 family.</text>
</comment>
<accession>A0A4Q7KFA1</accession>
<sequence>MSTNRRRVPALMLGATASLALAFGSVGTAQAAEGQILGAGTADAIPGSYIVAMKGETSKDAGVRAAVGTQASSLAGKYGGKLGLVYSTAFRGFAVNMSEAQAKRLAADPAVEYVEQNATVRVEETWGLDRVDQRDLPLSNSYTAPNDGAGATAYIVDTGVDMRHTDFGGRVTSGRDFIDNDNDASDCQGHGTHVAGSVGSKTWGVAKNVKLVAVRVLNCQGTGSWDQVIGGIDWVTQNAPEAAVGNMSLGGAKSTSVNSAVQRSLDAGVSWAVAAGNEGQDACNVSPASTPGALTVAASDAQDKRSIWTGTQSSNYGTCVDLFGPGSNITSTLNGGGSGAKGGTSMATPHVAGALALAITADPSGSVSALNDKVVSTTTPNKITDIKGSPNKLLYVNDLGGGGGNTDPTASFTSNCSTAEPSCGFDASGSTDPNGTISSYAWEFGDGQTGDGVTPSHTYATAGKYTVKLTVTDNEGKTNSTTREVTAGQGSTGQPPSASFRVNCQWAACQFDGNGSTDPDRDIDSYSWEFGDGQTGSGVTTSHSYPNRQATYTAKLTVKDRSGNSNSATKQIQCWSFGTQSFCFSQ</sequence>
<keyword evidence="8" id="KW-0732">Signal</keyword>
<feature type="chain" id="PRO_5020450424" evidence="8">
    <location>
        <begin position="32"/>
        <end position="586"/>
    </location>
</feature>
<dbReference type="PROSITE" id="PS00138">
    <property type="entry name" value="SUBTILASE_SER"/>
    <property type="match status" value="1"/>
</dbReference>
<keyword evidence="2 5" id="KW-0645">Protease</keyword>
<evidence type="ECO:0000256" key="7">
    <source>
        <dbReference type="SAM" id="MobiDB-lite"/>
    </source>
</evidence>
<evidence type="ECO:0000313" key="11">
    <source>
        <dbReference type="Proteomes" id="UP000294257"/>
    </source>
</evidence>
<feature type="domain" description="PKD" evidence="9">
    <location>
        <begin position="511"/>
        <end position="572"/>
    </location>
</feature>
<dbReference type="EMBL" id="SGWQ01000017">
    <property type="protein sequence ID" value="RZS30341.1"/>
    <property type="molecule type" value="Genomic_DNA"/>
</dbReference>
<dbReference type="InterPro" id="IPR015500">
    <property type="entry name" value="Peptidase_S8_subtilisin-rel"/>
</dbReference>
<dbReference type="RefSeq" id="WP_130348574.1">
    <property type="nucleotide sequence ID" value="NZ_SGWQ01000017.1"/>
</dbReference>
<name>A0A4Q7KFA1_9PSEU</name>
<dbReference type="InterPro" id="IPR010259">
    <property type="entry name" value="S8pro/Inhibitor_I9"/>
</dbReference>
<dbReference type="InterPro" id="IPR050131">
    <property type="entry name" value="Peptidase_S8_subtilisin-like"/>
</dbReference>
<gene>
    <name evidence="10" type="ORF">EV193_11737</name>
</gene>
<dbReference type="InterPro" id="IPR013783">
    <property type="entry name" value="Ig-like_fold"/>
</dbReference>
<dbReference type="InterPro" id="IPR034193">
    <property type="entry name" value="PCSK9_ProteinaseK-like"/>
</dbReference>
<dbReference type="PROSITE" id="PS00136">
    <property type="entry name" value="SUBTILASE_ASP"/>
    <property type="match status" value="1"/>
</dbReference>
<dbReference type="OrthoDB" id="9766923at2"/>
<dbReference type="GO" id="GO:0006508">
    <property type="term" value="P:proteolysis"/>
    <property type="evidence" value="ECO:0007669"/>
    <property type="project" value="UniProtKB-KW"/>
</dbReference>
<dbReference type="Pfam" id="PF05922">
    <property type="entry name" value="Inhibitor_I9"/>
    <property type="match status" value="1"/>
</dbReference>
<dbReference type="PANTHER" id="PTHR43806">
    <property type="entry name" value="PEPTIDASE S8"/>
    <property type="match status" value="1"/>
</dbReference>
<feature type="active site" description="Charge relay system" evidence="5">
    <location>
        <position position="190"/>
    </location>
</feature>
<comment type="caution">
    <text evidence="10">The sequence shown here is derived from an EMBL/GenBank/DDBJ whole genome shotgun (WGS) entry which is preliminary data.</text>
</comment>
<dbReference type="Proteomes" id="UP000294257">
    <property type="component" value="Unassembled WGS sequence"/>
</dbReference>
<proteinExistence type="inferred from homology"/>
<reference evidence="10 11" key="1">
    <citation type="submission" date="2019-02" db="EMBL/GenBank/DDBJ databases">
        <title>Genomic Encyclopedia of Type Strains, Phase IV (KMG-IV): sequencing the most valuable type-strain genomes for metagenomic binning, comparative biology and taxonomic classification.</title>
        <authorList>
            <person name="Goeker M."/>
        </authorList>
    </citation>
    <scope>NUCLEOTIDE SEQUENCE [LARGE SCALE GENOMIC DNA]</scope>
    <source>
        <strain evidence="10 11">DSM 101727</strain>
    </source>
</reference>
<dbReference type="InterPro" id="IPR000209">
    <property type="entry name" value="Peptidase_S8/S53_dom"/>
</dbReference>
<dbReference type="SUPFAM" id="SSF54897">
    <property type="entry name" value="Protease propeptides/inhibitors"/>
    <property type="match status" value="1"/>
</dbReference>
<evidence type="ECO:0000256" key="5">
    <source>
        <dbReference type="PROSITE-ProRule" id="PRU01240"/>
    </source>
</evidence>
<dbReference type="InterPro" id="IPR035986">
    <property type="entry name" value="PKD_dom_sf"/>
</dbReference>
<dbReference type="InterPro" id="IPR006311">
    <property type="entry name" value="TAT_signal"/>
</dbReference>
<dbReference type="PANTHER" id="PTHR43806:SF11">
    <property type="entry name" value="CEREVISIN-RELATED"/>
    <property type="match status" value="1"/>
</dbReference>
<dbReference type="CDD" id="cd00146">
    <property type="entry name" value="PKD"/>
    <property type="match status" value="2"/>
</dbReference>
<dbReference type="PROSITE" id="PS51892">
    <property type="entry name" value="SUBTILASE"/>
    <property type="match status" value="1"/>
</dbReference>
<keyword evidence="4 5" id="KW-0720">Serine protease</keyword>
<dbReference type="Gene3D" id="3.40.50.200">
    <property type="entry name" value="Peptidase S8/S53 domain"/>
    <property type="match status" value="1"/>
</dbReference>
<dbReference type="GO" id="GO:0005615">
    <property type="term" value="C:extracellular space"/>
    <property type="evidence" value="ECO:0007669"/>
    <property type="project" value="TreeGrafter"/>
</dbReference>
<evidence type="ECO:0000259" key="9">
    <source>
        <dbReference type="PROSITE" id="PS50093"/>
    </source>
</evidence>
<dbReference type="CDD" id="cd04077">
    <property type="entry name" value="Peptidases_S8_PCSK9_ProteinaseK_like"/>
    <property type="match status" value="1"/>
</dbReference>
<dbReference type="GO" id="GO:0005975">
    <property type="term" value="P:carbohydrate metabolic process"/>
    <property type="evidence" value="ECO:0007669"/>
    <property type="project" value="UniProtKB-ARBA"/>
</dbReference>
<dbReference type="PROSITE" id="PS50093">
    <property type="entry name" value="PKD"/>
    <property type="match status" value="2"/>
</dbReference>
<dbReference type="PROSITE" id="PS51318">
    <property type="entry name" value="TAT"/>
    <property type="match status" value="1"/>
</dbReference>
<dbReference type="InterPro" id="IPR037045">
    <property type="entry name" value="S8pro/Inhibitor_I9_sf"/>
</dbReference>
<evidence type="ECO:0000256" key="1">
    <source>
        <dbReference type="ARBA" id="ARBA00011073"/>
    </source>
</evidence>
<dbReference type="SUPFAM" id="SSF52743">
    <property type="entry name" value="Subtilisin-like"/>
    <property type="match status" value="1"/>
</dbReference>
<dbReference type="InterPro" id="IPR000601">
    <property type="entry name" value="PKD_dom"/>
</dbReference>
<dbReference type="SMART" id="SM00089">
    <property type="entry name" value="PKD"/>
    <property type="match status" value="2"/>
</dbReference>
<dbReference type="InterPro" id="IPR022398">
    <property type="entry name" value="Peptidase_S8_His-AS"/>
</dbReference>
<evidence type="ECO:0000256" key="4">
    <source>
        <dbReference type="ARBA" id="ARBA00022825"/>
    </source>
</evidence>
<feature type="domain" description="PKD" evidence="9">
    <location>
        <begin position="418"/>
        <end position="492"/>
    </location>
</feature>
<dbReference type="GO" id="GO:0004252">
    <property type="term" value="F:serine-type endopeptidase activity"/>
    <property type="evidence" value="ECO:0007669"/>
    <property type="project" value="UniProtKB-UniRule"/>
</dbReference>
<protein>
    <submittedName>
        <fullName evidence="10">Subtilisin family serine protease</fullName>
    </submittedName>
</protein>
<evidence type="ECO:0000256" key="8">
    <source>
        <dbReference type="SAM" id="SignalP"/>
    </source>
</evidence>
<dbReference type="InterPro" id="IPR036852">
    <property type="entry name" value="Peptidase_S8/S53_dom_sf"/>
</dbReference>
<dbReference type="Pfam" id="PF00082">
    <property type="entry name" value="Peptidase_S8"/>
    <property type="match status" value="1"/>
</dbReference>
<dbReference type="PROSITE" id="PS00137">
    <property type="entry name" value="SUBTILASE_HIS"/>
    <property type="match status" value="1"/>
</dbReference>
<feature type="active site" description="Charge relay system" evidence="5">
    <location>
        <position position="157"/>
    </location>
</feature>
<evidence type="ECO:0000256" key="2">
    <source>
        <dbReference type="ARBA" id="ARBA00022670"/>
    </source>
</evidence>
<feature type="signal peptide" evidence="8">
    <location>
        <begin position="1"/>
        <end position="31"/>
    </location>
</feature>
<evidence type="ECO:0000256" key="3">
    <source>
        <dbReference type="ARBA" id="ARBA00022801"/>
    </source>
</evidence>
<keyword evidence="11" id="KW-1185">Reference proteome</keyword>
<feature type="active site" description="Charge relay system" evidence="5">
    <location>
        <position position="345"/>
    </location>
</feature>
<dbReference type="Gene3D" id="2.60.40.10">
    <property type="entry name" value="Immunoglobulins"/>
    <property type="match status" value="2"/>
</dbReference>
<dbReference type="InterPro" id="IPR022409">
    <property type="entry name" value="PKD/Chitinase_dom"/>
</dbReference>
<dbReference type="Pfam" id="PF18911">
    <property type="entry name" value="PKD_4"/>
    <property type="match status" value="2"/>
</dbReference>
<dbReference type="InterPro" id="IPR023828">
    <property type="entry name" value="Peptidase_S8_Ser-AS"/>
</dbReference>
<organism evidence="10 11">
    <name type="scientific">Herbihabitans rhizosphaerae</name>
    <dbReference type="NCBI Taxonomy" id="1872711"/>
    <lineage>
        <taxon>Bacteria</taxon>
        <taxon>Bacillati</taxon>
        <taxon>Actinomycetota</taxon>
        <taxon>Actinomycetes</taxon>
        <taxon>Pseudonocardiales</taxon>
        <taxon>Pseudonocardiaceae</taxon>
        <taxon>Herbihabitans</taxon>
    </lineage>
</organism>
<feature type="region of interest" description="Disordered" evidence="7">
    <location>
        <begin position="474"/>
        <end position="497"/>
    </location>
</feature>
<dbReference type="InterPro" id="IPR023827">
    <property type="entry name" value="Peptidase_S8_Asp-AS"/>
</dbReference>
<dbReference type="SUPFAM" id="SSF49299">
    <property type="entry name" value="PKD domain"/>
    <property type="match status" value="2"/>
</dbReference>
<evidence type="ECO:0000313" key="10">
    <source>
        <dbReference type="EMBL" id="RZS30341.1"/>
    </source>
</evidence>
<evidence type="ECO:0000256" key="6">
    <source>
        <dbReference type="RuleBase" id="RU003355"/>
    </source>
</evidence>
<keyword evidence="3 5" id="KW-0378">Hydrolase</keyword>
<dbReference type="AlphaFoldDB" id="A0A4Q7KFA1"/>